<dbReference type="STRING" id="1477437.SAMN05444682_104141"/>
<dbReference type="EMBL" id="FOQO01000004">
    <property type="protein sequence ID" value="SFI48780.1"/>
    <property type="molecule type" value="Genomic_DNA"/>
</dbReference>
<organism evidence="2 3">
    <name type="scientific">Parapedobacter indicus</name>
    <dbReference type="NCBI Taxonomy" id="1477437"/>
    <lineage>
        <taxon>Bacteria</taxon>
        <taxon>Pseudomonadati</taxon>
        <taxon>Bacteroidota</taxon>
        <taxon>Sphingobacteriia</taxon>
        <taxon>Sphingobacteriales</taxon>
        <taxon>Sphingobacteriaceae</taxon>
        <taxon>Parapedobacter</taxon>
    </lineage>
</organism>
<evidence type="ECO:0000313" key="3">
    <source>
        <dbReference type="Proteomes" id="UP000198670"/>
    </source>
</evidence>
<reference evidence="2 3" key="1">
    <citation type="submission" date="2016-10" db="EMBL/GenBank/DDBJ databases">
        <authorList>
            <person name="de Groot N.N."/>
        </authorList>
    </citation>
    <scope>NUCLEOTIDE SEQUENCE [LARGE SCALE GENOMIC DNA]</scope>
    <source>
        <strain evidence="2 3">RK1</strain>
    </source>
</reference>
<dbReference type="Proteomes" id="UP000198670">
    <property type="component" value="Unassembled WGS sequence"/>
</dbReference>
<dbReference type="PROSITE" id="PS51257">
    <property type="entry name" value="PROKAR_LIPOPROTEIN"/>
    <property type="match status" value="1"/>
</dbReference>
<feature type="signal peptide" evidence="1">
    <location>
        <begin position="1"/>
        <end position="22"/>
    </location>
</feature>
<keyword evidence="3" id="KW-1185">Reference proteome</keyword>
<protein>
    <submittedName>
        <fullName evidence="2">Uncharacterized protein</fullName>
    </submittedName>
</protein>
<evidence type="ECO:0000256" key="1">
    <source>
        <dbReference type="SAM" id="SignalP"/>
    </source>
</evidence>
<dbReference type="OrthoDB" id="1445370at2"/>
<accession>A0A1I3ILM2</accession>
<dbReference type="AlphaFoldDB" id="A0A1I3ILM2"/>
<proteinExistence type="predicted"/>
<name>A0A1I3ILM2_9SPHI</name>
<dbReference type="RefSeq" id="WP_090626409.1">
    <property type="nucleotide sequence ID" value="NZ_FOQO01000004.1"/>
</dbReference>
<keyword evidence="1" id="KW-0732">Signal</keyword>
<feature type="chain" id="PRO_5011698961" evidence="1">
    <location>
        <begin position="23"/>
        <end position="123"/>
    </location>
</feature>
<sequence>MRKTTAKSIQLVLITSVLASCAQHDGQQEAKSGQRVFMRADSTAAYTEVTNNYAQGQSGMGMGNAFLWYMAFRHLGGGFGYANNSLHPQSVAGTNAAKAAAFQAQRGGFGRTAASAPRSSYGS</sequence>
<gene>
    <name evidence="2" type="ORF">SAMN05444682_104141</name>
</gene>
<evidence type="ECO:0000313" key="2">
    <source>
        <dbReference type="EMBL" id="SFI48780.1"/>
    </source>
</evidence>